<feature type="coiled-coil region" evidence="10">
    <location>
        <begin position="165"/>
        <end position="219"/>
    </location>
</feature>
<accession>A0A2T3HHT7</accession>
<evidence type="ECO:0000256" key="4">
    <source>
        <dbReference type="ARBA" id="ARBA00022741"/>
    </source>
</evidence>
<keyword evidence="6" id="KW-0067">ATP-binding</keyword>
<dbReference type="GO" id="GO:0043590">
    <property type="term" value="C:bacterial nucleoid"/>
    <property type="evidence" value="ECO:0007669"/>
    <property type="project" value="TreeGrafter"/>
</dbReference>
<dbReference type="GO" id="GO:0006310">
    <property type="term" value="P:DNA recombination"/>
    <property type="evidence" value="ECO:0007669"/>
    <property type="project" value="InterPro"/>
</dbReference>
<feature type="domain" description="RecF/RecN/SMC N-terminal" evidence="11">
    <location>
        <begin position="2"/>
        <end position="505"/>
    </location>
</feature>
<evidence type="ECO:0000256" key="7">
    <source>
        <dbReference type="ARBA" id="ARBA00023204"/>
    </source>
</evidence>
<feature type="coiled-coil region" evidence="10">
    <location>
        <begin position="318"/>
        <end position="355"/>
    </location>
</feature>
<dbReference type="Pfam" id="PF02463">
    <property type="entry name" value="SMC_N"/>
    <property type="match status" value="1"/>
</dbReference>
<evidence type="ECO:0000259" key="11">
    <source>
        <dbReference type="Pfam" id="PF02463"/>
    </source>
</evidence>
<dbReference type="GO" id="GO:0009432">
    <property type="term" value="P:SOS response"/>
    <property type="evidence" value="ECO:0007669"/>
    <property type="project" value="TreeGrafter"/>
</dbReference>
<evidence type="ECO:0000256" key="10">
    <source>
        <dbReference type="SAM" id="Coils"/>
    </source>
</evidence>
<keyword evidence="5 9" id="KW-0227">DNA damage</keyword>
<gene>
    <name evidence="12" type="primary">recN</name>
    <name evidence="12" type="ORF">C7T94_17615</name>
</gene>
<dbReference type="InterPro" id="IPR027417">
    <property type="entry name" value="P-loop_NTPase"/>
</dbReference>
<dbReference type="RefSeq" id="WP_107217114.1">
    <property type="nucleotide sequence ID" value="NZ_KZ686271.1"/>
</dbReference>
<dbReference type="AlphaFoldDB" id="A0A2T3HHT7"/>
<keyword evidence="13" id="KW-1185">Reference proteome</keyword>
<sequence length="550" mass="60433">MLQKLSIRNYALINELDIAFDSGLNMITGETGAGKSIMIGALSLILGQRAESKYFFNQDKKCIIEGHFQLKGDSLRPLFEELDVDFSRETILRREISTDGKSRAFVNDTLVNLTVLKEVGEKLVDIHSQHATRELNDSDFQLSVIDTLAGHAELLETYRGGFRQLKKDKARLAALELEAAESRSRQDYEQFLFSELENARLQEGEKDAHEKELEQLSNAEHIKKALFTAAGLLNDSEQAASVLLKEAVHQLAGIEKFGTEFESLNERLRSALIEIRDIGDEVLGLEEKTQMSPGRLEFLEQRLDLIYSLEQKHRVQGIEALLAVMNNLADNLSRLQSSDEEIARLSKDIVNLETTLAGQAARLSKDRKAAAPKAEKELATLLASLSMPGAQVIFQLSSQNSLGKDGTDQINLLFSANAGQSPAPVNKVASGGELSRLMLAIKSILAQKNALPAIIFDEIDTGISGETALRVAQVMDDLSGNLQVICITHLPQIAARGKAHFFVHKKAAGERTTTGIRRLEPEERVAAIAEMLSGKNPGASALENARELLG</sequence>
<dbReference type="CDD" id="cd03241">
    <property type="entry name" value="ABC_RecN"/>
    <property type="match status" value="2"/>
</dbReference>
<dbReference type="PANTHER" id="PTHR11059:SF0">
    <property type="entry name" value="DNA REPAIR PROTEIN RECN"/>
    <property type="match status" value="1"/>
</dbReference>
<dbReference type="GO" id="GO:0005524">
    <property type="term" value="F:ATP binding"/>
    <property type="evidence" value="ECO:0007669"/>
    <property type="project" value="UniProtKB-KW"/>
</dbReference>
<evidence type="ECO:0000313" key="13">
    <source>
        <dbReference type="Proteomes" id="UP000240912"/>
    </source>
</evidence>
<evidence type="ECO:0000313" key="12">
    <source>
        <dbReference type="EMBL" id="PST82004.1"/>
    </source>
</evidence>
<dbReference type="PANTHER" id="PTHR11059">
    <property type="entry name" value="DNA REPAIR PROTEIN RECN"/>
    <property type="match status" value="1"/>
</dbReference>
<dbReference type="GO" id="GO:0006281">
    <property type="term" value="P:DNA repair"/>
    <property type="evidence" value="ECO:0007669"/>
    <property type="project" value="UniProtKB-KW"/>
</dbReference>
<evidence type="ECO:0000256" key="6">
    <source>
        <dbReference type="ARBA" id="ARBA00022840"/>
    </source>
</evidence>
<keyword evidence="10" id="KW-0175">Coiled coil</keyword>
<evidence type="ECO:0000256" key="2">
    <source>
        <dbReference type="ARBA" id="ARBA00009441"/>
    </source>
</evidence>
<evidence type="ECO:0000256" key="5">
    <source>
        <dbReference type="ARBA" id="ARBA00022763"/>
    </source>
</evidence>
<dbReference type="InterPro" id="IPR004604">
    <property type="entry name" value="DNA_recomb/repair_RecN"/>
</dbReference>
<comment type="similarity">
    <text evidence="2 9">Belongs to the RecN family.</text>
</comment>
<evidence type="ECO:0000256" key="1">
    <source>
        <dbReference type="ARBA" id="ARBA00003618"/>
    </source>
</evidence>
<evidence type="ECO:0000256" key="3">
    <source>
        <dbReference type="ARBA" id="ARBA00021315"/>
    </source>
</evidence>
<organism evidence="12 13">
    <name type="scientific">Pedobacter yulinensis</name>
    <dbReference type="NCBI Taxonomy" id="2126353"/>
    <lineage>
        <taxon>Bacteria</taxon>
        <taxon>Pseudomonadati</taxon>
        <taxon>Bacteroidota</taxon>
        <taxon>Sphingobacteriia</taxon>
        <taxon>Sphingobacteriales</taxon>
        <taxon>Sphingobacteriaceae</taxon>
        <taxon>Pedobacter</taxon>
    </lineage>
</organism>
<keyword evidence="7 9" id="KW-0234">DNA repair</keyword>
<dbReference type="Gene3D" id="3.40.50.300">
    <property type="entry name" value="P-loop containing nucleotide triphosphate hydrolases"/>
    <property type="match status" value="2"/>
</dbReference>
<dbReference type="OrthoDB" id="9806954at2"/>
<name>A0A2T3HHT7_9SPHI</name>
<dbReference type="NCBIfam" id="NF008121">
    <property type="entry name" value="PRK10869.1"/>
    <property type="match status" value="1"/>
</dbReference>
<proteinExistence type="inferred from homology"/>
<dbReference type="SUPFAM" id="SSF52540">
    <property type="entry name" value="P-loop containing nucleoside triphosphate hydrolases"/>
    <property type="match status" value="2"/>
</dbReference>
<reference evidence="12 13" key="1">
    <citation type="submission" date="2018-03" db="EMBL/GenBank/DDBJ databases">
        <authorList>
            <person name="Keele B.F."/>
        </authorList>
    </citation>
    <scope>NUCLEOTIDE SEQUENCE [LARGE SCALE GENOMIC DNA]</scope>
    <source>
        <strain evidence="12 13">YL28-9</strain>
    </source>
</reference>
<protein>
    <recommendedName>
        <fullName evidence="3 9">DNA repair protein RecN</fullName>
    </recommendedName>
    <alternativeName>
        <fullName evidence="8 9">Recombination protein N</fullName>
    </alternativeName>
</protein>
<comment type="function">
    <text evidence="1 9">May be involved in recombinational repair of damaged DNA.</text>
</comment>
<evidence type="ECO:0000256" key="8">
    <source>
        <dbReference type="ARBA" id="ARBA00033408"/>
    </source>
</evidence>
<dbReference type="PIRSF" id="PIRSF003128">
    <property type="entry name" value="RecN"/>
    <property type="match status" value="1"/>
</dbReference>
<dbReference type="NCBIfam" id="TIGR00634">
    <property type="entry name" value="recN"/>
    <property type="match status" value="1"/>
</dbReference>
<evidence type="ECO:0000256" key="9">
    <source>
        <dbReference type="PIRNR" id="PIRNR003128"/>
    </source>
</evidence>
<dbReference type="Proteomes" id="UP000240912">
    <property type="component" value="Unassembled WGS sequence"/>
</dbReference>
<dbReference type="InterPro" id="IPR003395">
    <property type="entry name" value="RecF/RecN/SMC_N"/>
</dbReference>
<dbReference type="EMBL" id="PYLS01000007">
    <property type="protein sequence ID" value="PST82004.1"/>
    <property type="molecule type" value="Genomic_DNA"/>
</dbReference>
<comment type="caution">
    <text evidence="12">The sequence shown here is derived from an EMBL/GenBank/DDBJ whole genome shotgun (WGS) entry which is preliminary data.</text>
</comment>
<keyword evidence="4" id="KW-0547">Nucleotide-binding</keyword>